<proteinExistence type="predicted"/>
<dbReference type="AlphaFoldDB" id="A0A7R9MLD1"/>
<dbReference type="OrthoDB" id="6510066at2759"/>
<evidence type="ECO:0000256" key="5">
    <source>
        <dbReference type="ARBA" id="ARBA00023015"/>
    </source>
</evidence>
<dbReference type="EMBL" id="OC942515">
    <property type="protein sequence ID" value="CAD7662418.1"/>
    <property type="molecule type" value="Genomic_DNA"/>
</dbReference>
<organism evidence="10">
    <name type="scientific">Oppiella nova</name>
    <dbReference type="NCBI Taxonomy" id="334625"/>
    <lineage>
        <taxon>Eukaryota</taxon>
        <taxon>Metazoa</taxon>
        <taxon>Ecdysozoa</taxon>
        <taxon>Arthropoda</taxon>
        <taxon>Chelicerata</taxon>
        <taxon>Arachnida</taxon>
        <taxon>Acari</taxon>
        <taxon>Acariformes</taxon>
        <taxon>Sarcoptiformes</taxon>
        <taxon>Oribatida</taxon>
        <taxon>Brachypylina</taxon>
        <taxon>Oppioidea</taxon>
        <taxon>Oppiidae</taxon>
        <taxon>Oppiella</taxon>
    </lineage>
</organism>
<dbReference type="InterPro" id="IPR036236">
    <property type="entry name" value="Znf_C2H2_sf"/>
</dbReference>
<evidence type="ECO:0000313" key="11">
    <source>
        <dbReference type="Proteomes" id="UP000728032"/>
    </source>
</evidence>
<evidence type="ECO:0000256" key="7">
    <source>
        <dbReference type="ARBA" id="ARBA00023242"/>
    </source>
</evidence>
<feature type="domain" description="C2H2-type" evidence="9">
    <location>
        <begin position="171"/>
        <end position="198"/>
    </location>
</feature>
<dbReference type="Pfam" id="PF00096">
    <property type="entry name" value="zf-C2H2"/>
    <property type="match status" value="2"/>
</dbReference>
<keyword evidence="6" id="KW-0804">Transcription</keyword>
<keyword evidence="11" id="KW-1185">Reference proteome</keyword>
<keyword evidence="5" id="KW-0805">Transcription regulation</keyword>
<dbReference type="PROSITE" id="PS00028">
    <property type="entry name" value="ZINC_FINGER_C2H2_1"/>
    <property type="match status" value="3"/>
</dbReference>
<gene>
    <name evidence="10" type="ORF">ONB1V03_LOCUS18978</name>
</gene>
<dbReference type="PANTHER" id="PTHR46179">
    <property type="entry name" value="ZINC FINGER PROTEIN"/>
    <property type="match status" value="1"/>
</dbReference>
<evidence type="ECO:0000256" key="6">
    <source>
        <dbReference type="ARBA" id="ARBA00023163"/>
    </source>
</evidence>
<evidence type="ECO:0000256" key="1">
    <source>
        <dbReference type="ARBA" id="ARBA00004123"/>
    </source>
</evidence>
<keyword evidence="7" id="KW-0539">Nucleus</keyword>
<feature type="domain" description="C2H2-type" evidence="9">
    <location>
        <begin position="140"/>
        <end position="170"/>
    </location>
</feature>
<name>A0A7R9MLD1_9ACAR</name>
<evidence type="ECO:0000313" key="10">
    <source>
        <dbReference type="EMBL" id="CAD7662418.1"/>
    </source>
</evidence>
<dbReference type="EMBL" id="CAJPVJ010027690">
    <property type="protein sequence ID" value="CAG2179554.1"/>
    <property type="molecule type" value="Genomic_DNA"/>
</dbReference>
<sequence length="198" mass="23652">MYTTISDLNVHKNAIHSNVRYVCDWSECRKQFTRKQYLLQHKSSVHLNERQYYKCNEENCGKQFTRKTYLNIYLNIMNKIVAKIFKLNGDSFNTKKFILMKNHMFVITMIVAKGCNEYYSDNTALKQHIIGVHMKGKPVYQCSQPNCGQVFKKKCNLYRHNRCLHLQLKPFKCNEHNCGKSFPYQSDLNRHQKRMHKN</sequence>
<dbReference type="InterPro" id="IPR051061">
    <property type="entry name" value="Zinc_finger_trans_reg"/>
</dbReference>
<evidence type="ECO:0000256" key="3">
    <source>
        <dbReference type="ARBA" id="ARBA00022771"/>
    </source>
</evidence>
<evidence type="ECO:0000259" key="9">
    <source>
        <dbReference type="PROSITE" id="PS50157"/>
    </source>
</evidence>
<dbReference type="PANTHER" id="PTHR46179:SF13">
    <property type="entry name" value="C2H2-TYPE DOMAIN-CONTAINING PROTEIN"/>
    <property type="match status" value="1"/>
</dbReference>
<accession>A0A7R9MLD1</accession>
<dbReference type="GO" id="GO:0008270">
    <property type="term" value="F:zinc ion binding"/>
    <property type="evidence" value="ECO:0007669"/>
    <property type="project" value="UniProtKB-KW"/>
</dbReference>
<dbReference type="Proteomes" id="UP000728032">
    <property type="component" value="Unassembled WGS sequence"/>
</dbReference>
<dbReference type="GO" id="GO:0006357">
    <property type="term" value="P:regulation of transcription by RNA polymerase II"/>
    <property type="evidence" value="ECO:0007669"/>
    <property type="project" value="TreeGrafter"/>
</dbReference>
<reference evidence="10" key="1">
    <citation type="submission" date="2020-11" db="EMBL/GenBank/DDBJ databases">
        <authorList>
            <person name="Tran Van P."/>
        </authorList>
    </citation>
    <scope>NUCLEOTIDE SEQUENCE</scope>
</reference>
<dbReference type="InterPro" id="IPR013087">
    <property type="entry name" value="Znf_C2H2_type"/>
</dbReference>
<keyword evidence="2" id="KW-0479">Metal-binding</keyword>
<feature type="domain" description="C2H2-type" evidence="9">
    <location>
        <begin position="21"/>
        <end position="51"/>
    </location>
</feature>
<dbReference type="PROSITE" id="PS50157">
    <property type="entry name" value="ZINC_FINGER_C2H2_2"/>
    <property type="match status" value="3"/>
</dbReference>
<keyword evidence="4" id="KW-0862">Zinc</keyword>
<protein>
    <recommendedName>
        <fullName evidence="9">C2H2-type domain-containing protein</fullName>
    </recommendedName>
</protein>
<dbReference type="SMART" id="SM00355">
    <property type="entry name" value="ZnF_C2H2"/>
    <property type="match status" value="4"/>
</dbReference>
<evidence type="ECO:0000256" key="8">
    <source>
        <dbReference type="PROSITE-ProRule" id="PRU00042"/>
    </source>
</evidence>
<dbReference type="GO" id="GO:0005634">
    <property type="term" value="C:nucleus"/>
    <property type="evidence" value="ECO:0007669"/>
    <property type="project" value="UniProtKB-SubCell"/>
</dbReference>
<dbReference type="Gene3D" id="3.30.160.60">
    <property type="entry name" value="Classic Zinc Finger"/>
    <property type="match status" value="3"/>
</dbReference>
<evidence type="ECO:0000256" key="4">
    <source>
        <dbReference type="ARBA" id="ARBA00022833"/>
    </source>
</evidence>
<dbReference type="SUPFAM" id="SSF57667">
    <property type="entry name" value="beta-beta-alpha zinc fingers"/>
    <property type="match status" value="3"/>
</dbReference>
<keyword evidence="3 8" id="KW-0863">Zinc-finger</keyword>
<evidence type="ECO:0000256" key="2">
    <source>
        <dbReference type="ARBA" id="ARBA00022723"/>
    </source>
</evidence>
<comment type="subcellular location">
    <subcellularLocation>
        <location evidence="1">Nucleus</location>
    </subcellularLocation>
</comment>